<name>A0A6J7AHL7_9ZZZZ</name>
<protein>
    <submittedName>
        <fullName evidence="2">Unannotated protein</fullName>
    </submittedName>
</protein>
<sequence length="373" mass="41082">MLGVACELVDDRADDRARGLGTAVEQQDALGDDLLVGPRSTVGLGVDPRRDQVVLRVLAPLGDDLHRGSPEVGDGAAHLPFGWVLVHPIGRSLAGLEHRDLGPLADLGPHLARVAELLADDDRRQRRRQQLDGIARSQRCDGVDEFGHDLADVGLDLLDGAWRELARHDHALLLMIGIVLVDHGRVGALIGSRPRPIERRVPLRVPLDLDDVGVARHAPDLLDRIPVARRVIAQPTVGLERIHIEQRVEQVDRRRVGDGHDSPRRSRRTHSLGGLRERAGPAAPCAPRRTQPRPPRRARSMDHRRYGPSRAAGANEELRCDTPRGRTPGSCPARQFGPHLRPDVRRTAGWVAHGLAEFDKRPSRFGTVSRWVG</sequence>
<evidence type="ECO:0000256" key="1">
    <source>
        <dbReference type="SAM" id="MobiDB-lite"/>
    </source>
</evidence>
<feature type="compositionally biased region" description="Basic and acidic residues" evidence="1">
    <location>
        <begin position="252"/>
        <end position="264"/>
    </location>
</feature>
<feature type="region of interest" description="Disordered" evidence="1">
    <location>
        <begin position="252"/>
        <end position="338"/>
    </location>
</feature>
<organism evidence="2">
    <name type="scientific">freshwater metagenome</name>
    <dbReference type="NCBI Taxonomy" id="449393"/>
    <lineage>
        <taxon>unclassified sequences</taxon>
        <taxon>metagenomes</taxon>
        <taxon>ecological metagenomes</taxon>
    </lineage>
</organism>
<feature type="compositionally biased region" description="Low complexity" evidence="1">
    <location>
        <begin position="280"/>
        <end position="289"/>
    </location>
</feature>
<evidence type="ECO:0000313" key="2">
    <source>
        <dbReference type="EMBL" id="CAB4832424.1"/>
    </source>
</evidence>
<proteinExistence type="predicted"/>
<dbReference type="EMBL" id="CAFABA010000065">
    <property type="protein sequence ID" value="CAB4832424.1"/>
    <property type="molecule type" value="Genomic_DNA"/>
</dbReference>
<reference evidence="2" key="1">
    <citation type="submission" date="2020-05" db="EMBL/GenBank/DDBJ databases">
        <authorList>
            <person name="Chiriac C."/>
            <person name="Salcher M."/>
            <person name="Ghai R."/>
            <person name="Kavagutti S V."/>
        </authorList>
    </citation>
    <scope>NUCLEOTIDE SEQUENCE</scope>
</reference>
<gene>
    <name evidence="2" type="ORF">UFOPK3139_01650</name>
</gene>
<accession>A0A6J7AHL7</accession>
<dbReference type="AlphaFoldDB" id="A0A6J7AHL7"/>